<evidence type="ECO:0000256" key="1">
    <source>
        <dbReference type="ARBA" id="ARBA00022536"/>
    </source>
</evidence>
<keyword evidence="2" id="KW-1133">Transmembrane helix</keyword>
<proteinExistence type="predicted"/>
<keyword evidence="1" id="KW-0245">EGF-like domain</keyword>
<sequence>MDGFQLYVTNTSNIPPHGYRCYEDPHPGFPDITQTISCNQIGNYVIYFDNKGSDEGSSVPGAIIELCYVAINGCPMSYWGSKCDKFCPENCVGQHCFIGNGSCVWGCNAENCLGDKCNRETSVCIDGCKTTRTGHYCNKYNMATESLVSQYPNGSEPANKANDGYKISCSRTQGYNVEFQVDLKKESIVTGIYVTLGELTTKNGTHSVYASNTSIWTDGVVLYNENVLPKEIHFNEVFRYLTYLPTLDGLSFDLEVCEIGIIGCPPSQYGPVCDQKCPENCHGPCDLETGLCIFGCLHGWTGDECKNACKSGKYGRDCQQTCSTNCLSPTCNHVTGECICGCIDGWQGFNCSQTCDDWYFGDNCEWKCYCLTGPCNLLTGKCPPGGCQKGWHGVACEVSTVTAENKHLISIQFGLFIGGFLLGIMMTGAACFLARQRQKLRKKQGKENVTEKTQSHEQQHYDDVRMENISTYQDLMTRQTTHDYEHINTAFVSQ</sequence>
<dbReference type="PANTHER" id="PTHR24043">
    <property type="entry name" value="SCAVENGER RECEPTOR CLASS F"/>
    <property type="match status" value="1"/>
</dbReference>
<feature type="transmembrane region" description="Helical" evidence="2">
    <location>
        <begin position="413"/>
        <end position="434"/>
    </location>
</feature>
<dbReference type="GO" id="GO:0005044">
    <property type="term" value="F:scavenger receptor activity"/>
    <property type="evidence" value="ECO:0007669"/>
    <property type="project" value="InterPro"/>
</dbReference>
<evidence type="ECO:0000256" key="2">
    <source>
        <dbReference type="SAM" id="Phobius"/>
    </source>
</evidence>
<accession>A0A8B6F6Z7</accession>
<dbReference type="Gene3D" id="2.170.300.10">
    <property type="entry name" value="Tie2 ligand-binding domain superfamily"/>
    <property type="match status" value="1"/>
</dbReference>
<evidence type="ECO:0000313" key="3">
    <source>
        <dbReference type="EMBL" id="VDI43611.1"/>
    </source>
</evidence>
<dbReference type="Proteomes" id="UP000596742">
    <property type="component" value="Unassembled WGS sequence"/>
</dbReference>
<keyword evidence="4" id="KW-1185">Reference proteome</keyword>
<organism evidence="3 4">
    <name type="scientific">Mytilus galloprovincialis</name>
    <name type="common">Mediterranean mussel</name>
    <dbReference type="NCBI Taxonomy" id="29158"/>
    <lineage>
        <taxon>Eukaryota</taxon>
        <taxon>Metazoa</taxon>
        <taxon>Spiralia</taxon>
        <taxon>Lophotrochozoa</taxon>
        <taxon>Mollusca</taxon>
        <taxon>Bivalvia</taxon>
        <taxon>Autobranchia</taxon>
        <taxon>Pteriomorphia</taxon>
        <taxon>Mytilida</taxon>
        <taxon>Mytiloidea</taxon>
        <taxon>Mytilidae</taxon>
        <taxon>Mytilinae</taxon>
        <taxon>Mytilus</taxon>
    </lineage>
</organism>
<gene>
    <name evidence="3" type="ORF">MGAL_10B018312</name>
</gene>
<dbReference type="AlphaFoldDB" id="A0A8B6F6Z7"/>
<dbReference type="EMBL" id="UYJE01006163">
    <property type="protein sequence ID" value="VDI43611.1"/>
    <property type="molecule type" value="Genomic_DNA"/>
</dbReference>
<protein>
    <submittedName>
        <fullName evidence="3">Uncharacterized protein</fullName>
    </submittedName>
</protein>
<dbReference type="PANTHER" id="PTHR24043:SF8">
    <property type="entry name" value="EGF-LIKE DOMAIN-CONTAINING PROTEIN"/>
    <property type="match status" value="1"/>
</dbReference>
<comment type="caution">
    <text evidence="3">The sequence shown here is derived from an EMBL/GenBank/DDBJ whole genome shotgun (WGS) entry which is preliminary data.</text>
</comment>
<evidence type="ECO:0000313" key="4">
    <source>
        <dbReference type="Proteomes" id="UP000596742"/>
    </source>
</evidence>
<keyword evidence="2" id="KW-0812">Transmembrane</keyword>
<name>A0A8B6F6Z7_MYTGA</name>
<dbReference type="InterPro" id="IPR042635">
    <property type="entry name" value="MEGF10/SREC1/2-like"/>
</dbReference>
<keyword evidence="2" id="KW-0472">Membrane</keyword>
<dbReference type="OrthoDB" id="10252017at2759"/>
<reference evidence="3" key="1">
    <citation type="submission" date="2018-11" db="EMBL/GenBank/DDBJ databases">
        <authorList>
            <person name="Alioto T."/>
            <person name="Alioto T."/>
        </authorList>
    </citation>
    <scope>NUCLEOTIDE SEQUENCE</scope>
</reference>